<keyword evidence="2" id="KW-1185">Reference proteome</keyword>
<dbReference type="Proteomes" id="UP000708208">
    <property type="component" value="Unassembled WGS sequence"/>
</dbReference>
<comment type="caution">
    <text evidence="1">The sequence shown here is derived from an EMBL/GenBank/DDBJ whole genome shotgun (WGS) entry which is preliminary data.</text>
</comment>
<evidence type="ECO:0000313" key="2">
    <source>
        <dbReference type="Proteomes" id="UP000708208"/>
    </source>
</evidence>
<sequence length="60" mass="7165">RSSPRVQELVDVDAYEIEPGSKEQRIRYQRNTELKKLNCCFDSGINSRKLVFDKEWRGYL</sequence>
<reference evidence="1" key="1">
    <citation type="submission" date="2021-06" db="EMBL/GenBank/DDBJ databases">
        <authorList>
            <person name="Hodson N. C."/>
            <person name="Mongue J. A."/>
            <person name="Jaron S. K."/>
        </authorList>
    </citation>
    <scope>NUCLEOTIDE SEQUENCE</scope>
</reference>
<organism evidence="1 2">
    <name type="scientific">Allacma fusca</name>
    <dbReference type="NCBI Taxonomy" id="39272"/>
    <lineage>
        <taxon>Eukaryota</taxon>
        <taxon>Metazoa</taxon>
        <taxon>Ecdysozoa</taxon>
        <taxon>Arthropoda</taxon>
        <taxon>Hexapoda</taxon>
        <taxon>Collembola</taxon>
        <taxon>Symphypleona</taxon>
        <taxon>Sminthuridae</taxon>
        <taxon>Allacma</taxon>
    </lineage>
</organism>
<name>A0A8J2K986_9HEXA</name>
<proteinExistence type="predicted"/>
<dbReference type="AlphaFoldDB" id="A0A8J2K986"/>
<accession>A0A8J2K986</accession>
<gene>
    <name evidence="1" type="ORF">AFUS01_LOCUS20223</name>
</gene>
<dbReference type="EMBL" id="CAJVCH010216906">
    <property type="protein sequence ID" value="CAG7731647.1"/>
    <property type="molecule type" value="Genomic_DNA"/>
</dbReference>
<evidence type="ECO:0000313" key="1">
    <source>
        <dbReference type="EMBL" id="CAG7731647.1"/>
    </source>
</evidence>
<feature type="non-terminal residue" evidence="1">
    <location>
        <position position="1"/>
    </location>
</feature>
<protein>
    <submittedName>
        <fullName evidence="1">Uncharacterized protein</fullName>
    </submittedName>
</protein>